<accession>A0A420HNM8</accession>
<protein>
    <submittedName>
        <fullName evidence="1">Uncharacterized protein</fullName>
    </submittedName>
</protein>
<proteinExistence type="predicted"/>
<gene>
    <name evidence="1" type="ORF">OnM2_063007</name>
</gene>
<reference evidence="1 2" key="1">
    <citation type="journal article" date="2018" name="BMC Genomics">
        <title>Comparative genome analyses reveal sequence features reflecting distinct modes of host-adaptation between dicot and monocot powdery mildew.</title>
        <authorList>
            <person name="Wu Y."/>
            <person name="Ma X."/>
            <person name="Pan Z."/>
            <person name="Kale S.D."/>
            <person name="Song Y."/>
            <person name="King H."/>
            <person name="Zhang Q."/>
            <person name="Presley C."/>
            <person name="Deng X."/>
            <person name="Wei C.I."/>
            <person name="Xiao S."/>
        </authorList>
    </citation>
    <scope>NUCLEOTIDE SEQUENCE [LARGE SCALE GENOMIC DNA]</scope>
    <source>
        <strain evidence="1">UMSG2</strain>
    </source>
</reference>
<dbReference type="EMBL" id="MCFK01006358">
    <property type="protein sequence ID" value="RKF59032.1"/>
    <property type="molecule type" value="Genomic_DNA"/>
</dbReference>
<dbReference type="AlphaFoldDB" id="A0A420HNM8"/>
<keyword evidence="2" id="KW-1185">Reference proteome</keyword>
<evidence type="ECO:0000313" key="2">
    <source>
        <dbReference type="Proteomes" id="UP000286134"/>
    </source>
</evidence>
<sequence>MNVVPLYLPAESRYASFDLLEAASQSHAKSAVGHAFACTGSKKKNGMCINTLSYRRGGKKHLNTVNVGQKRQKSTHKDLCHIDP</sequence>
<dbReference type="Proteomes" id="UP000286134">
    <property type="component" value="Unassembled WGS sequence"/>
</dbReference>
<comment type="caution">
    <text evidence="1">The sequence shown here is derived from an EMBL/GenBank/DDBJ whole genome shotgun (WGS) entry which is preliminary data.</text>
</comment>
<organism evidence="1 2">
    <name type="scientific">Erysiphe neolycopersici</name>
    <dbReference type="NCBI Taxonomy" id="212602"/>
    <lineage>
        <taxon>Eukaryota</taxon>
        <taxon>Fungi</taxon>
        <taxon>Dikarya</taxon>
        <taxon>Ascomycota</taxon>
        <taxon>Pezizomycotina</taxon>
        <taxon>Leotiomycetes</taxon>
        <taxon>Erysiphales</taxon>
        <taxon>Erysiphaceae</taxon>
        <taxon>Erysiphe</taxon>
    </lineage>
</organism>
<evidence type="ECO:0000313" key="1">
    <source>
        <dbReference type="EMBL" id="RKF59032.1"/>
    </source>
</evidence>
<name>A0A420HNM8_9PEZI</name>